<dbReference type="PROSITE" id="PS01184">
    <property type="entry name" value="UBIE_2"/>
    <property type="match status" value="1"/>
</dbReference>
<reference evidence="5 6" key="1">
    <citation type="submission" date="2015-09" db="EMBL/GenBank/DDBJ databases">
        <title>A metagenomics-based metabolic model of nitrate-dependent anaerobic oxidation of methane by Methanoperedens-like archaea.</title>
        <authorList>
            <person name="Arshad A."/>
            <person name="Speth D.R."/>
            <person name="De Graaf R.M."/>
            <person name="Op Den Camp H.J."/>
            <person name="Jetten M.S."/>
            <person name="Welte C.U."/>
        </authorList>
    </citation>
    <scope>NUCLEOTIDE SEQUENCE [LARGE SCALE GENOMIC DNA]</scope>
</reference>
<evidence type="ECO:0000256" key="3">
    <source>
        <dbReference type="ARBA" id="ARBA00022691"/>
    </source>
</evidence>
<comment type="catalytic activity">
    <reaction evidence="4">
        <text>a 2-demethylmenaquinol + S-adenosyl-L-methionine = a menaquinol + S-adenosyl-L-homocysteine + H(+)</text>
        <dbReference type="Rhea" id="RHEA:42640"/>
        <dbReference type="Rhea" id="RHEA-COMP:9539"/>
        <dbReference type="Rhea" id="RHEA-COMP:9563"/>
        <dbReference type="ChEBI" id="CHEBI:15378"/>
        <dbReference type="ChEBI" id="CHEBI:18151"/>
        <dbReference type="ChEBI" id="CHEBI:55437"/>
        <dbReference type="ChEBI" id="CHEBI:57856"/>
        <dbReference type="ChEBI" id="CHEBI:59789"/>
        <dbReference type="EC" id="2.1.1.163"/>
    </reaction>
</comment>
<gene>
    <name evidence="4" type="primary">menG</name>
    <name evidence="5" type="ORF">MPEBLZ_00207</name>
</gene>
<dbReference type="SUPFAM" id="SSF53335">
    <property type="entry name" value="S-adenosyl-L-methionine-dependent methyltransferases"/>
    <property type="match status" value="1"/>
</dbReference>
<feature type="binding site" evidence="4">
    <location>
        <position position="61"/>
    </location>
    <ligand>
        <name>S-adenosyl-L-methionine</name>
        <dbReference type="ChEBI" id="CHEBI:59789"/>
    </ligand>
</feature>
<comment type="similarity">
    <text evidence="4">Belongs to the class I-like SAM-binding methyltransferase superfamily. MenG/UbiE family.</text>
</comment>
<dbReference type="EMBL" id="LKCM01000018">
    <property type="protein sequence ID" value="KPQ45185.1"/>
    <property type="molecule type" value="Genomic_DNA"/>
</dbReference>
<dbReference type="PANTHER" id="PTHR43591:SF24">
    <property type="entry name" value="2-METHOXY-6-POLYPRENYL-1,4-BENZOQUINOL METHYLASE, MITOCHONDRIAL"/>
    <property type="match status" value="1"/>
</dbReference>
<dbReference type="NCBIfam" id="TIGR01934">
    <property type="entry name" value="MenG_MenH_UbiE"/>
    <property type="match status" value="1"/>
</dbReference>
<dbReference type="InterPro" id="IPR004033">
    <property type="entry name" value="UbiE/COQ5_MeTrFase"/>
</dbReference>
<evidence type="ECO:0000256" key="4">
    <source>
        <dbReference type="HAMAP-Rule" id="MF_01813"/>
    </source>
</evidence>
<evidence type="ECO:0000313" key="6">
    <source>
        <dbReference type="Proteomes" id="UP000050360"/>
    </source>
</evidence>
<comment type="pathway">
    <text evidence="4">Quinol/quinone metabolism; menaquinone biosynthesis; menaquinol from 1,4-dihydroxy-2-naphthoate: step 2/2.</text>
</comment>
<dbReference type="PANTHER" id="PTHR43591">
    <property type="entry name" value="METHYLTRANSFERASE"/>
    <property type="match status" value="1"/>
</dbReference>
<dbReference type="Gene3D" id="3.40.50.150">
    <property type="entry name" value="Vaccinia Virus protein VP39"/>
    <property type="match status" value="1"/>
</dbReference>
<dbReference type="Proteomes" id="UP000050360">
    <property type="component" value="Unassembled WGS sequence"/>
</dbReference>
<feature type="binding site" evidence="4">
    <location>
        <begin position="88"/>
        <end position="89"/>
    </location>
    <ligand>
        <name>S-adenosyl-L-methionine</name>
        <dbReference type="ChEBI" id="CHEBI:59789"/>
    </ligand>
</feature>
<comment type="caution">
    <text evidence="5">The sequence shown here is derived from an EMBL/GenBank/DDBJ whole genome shotgun (WGS) entry which is preliminary data.</text>
</comment>
<dbReference type="GO" id="GO:0032259">
    <property type="term" value="P:methylation"/>
    <property type="evidence" value="ECO:0007669"/>
    <property type="project" value="UniProtKB-KW"/>
</dbReference>
<comment type="function">
    <text evidence="4">Methyltransferase required for the conversion of demethylmenaquinol (DMKH2) to menaquinol (MKH2).</text>
</comment>
<accession>A0A0P8AE29</accession>
<dbReference type="HAMAP" id="MF_01813">
    <property type="entry name" value="MenG_UbiE_methyltr"/>
    <property type="match status" value="1"/>
</dbReference>
<comment type="caution">
    <text evidence="4">Lacks conserved residue(s) required for the propagation of feature annotation.</text>
</comment>
<protein>
    <recommendedName>
        <fullName evidence="4">Demethylmenaquinone methyltransferase</fullName>
        <ecNumber evidence="4">2.1.1.163</ecNumber>
    </recommendedName>
</protein>
<dbReference type="GO" id="GO:0009234">
    <property type="term" value="P:menaquinone biosynthetic process"/>
    <property type="evidence" value="ECO:0007669"/>
    <property type="project" value="UniProtKB-UniRule"/>
</dbReference>
<sequence>MFAGISKRYDFLNHLLSLEKDKYWRRFAVSKLPRGYIIDVCSGTGDVAIEASKNNRVIASDFCYEMLQLCRPKLEKKDIKNVSCIQNDAENLSFKDGTFDGAIVAFGIRNVADIKKALSEMNRVVRKGGNIVILEFSLPENKVFRSFYYFYFKKILPLVGAIISKRDDPYNYLPASVMAFPKRNEFVELMKDAGISHVEYFDLTFGIVTVYVGHCNGENSVGKECVF</sequence>
<proteinExistence type="inferred from homology"/>
<dbReference type="AlphaFoldDB" id="A0A0P8AE29"/>
<keyword evidence="4" id="KW-0474">Menaquinone biosynthesis</keyword>
<dbReference type="CDD" id="cd02440">
    <property type="entry name" value="AdoMet_MTases"/>
    <property type="match status" value="1"/>
</dbReference>
<dbReference type="PROSITE" id="PS01183">
    <property type="entry name" value="UBIE_1"/>
    <property type="match status" value="1"/>
</dbReference>
<evidence type="ECO:0000256" key="2">
    <source>
        <dbReference type="ARBA" id="ARBA00022679"/>
    </source>
</evidence>
<name>A0A0P8AE29_9EURY</name>
<dbReference type="InterPro" id="IPR029063">
    <property type="entry name" value="SAM-dependent_MTases_sf"/>
</dbReference>
<keyword evidence="2 4" id="KW-0808">Transferase</keyword>
<dbReference type="EC" id="2.1.1.163" evidence="4"/>
<keyword evidence="1 4" id="KW-0489">Methyltransferase</keyword>
<dbReference type="PATRIC" id="fig|1719120.3.peg.229"/>
<keyword evidence="5" id="KW-0830">Ubiquinone</keyword>
<evidence type="ECO:0000313" key="5">
    <source>
        <dbReference type="EMBL" id="KPQ45185.1"/>
    </source>
</evidence>
<dbReference type="Pfam" id="PF01209">
    <property type="entry name" value="Ubie_methyltran"/>
    <property type="match status" value="1"/>
</dbReference>
<keyword evidence="3 4" id="KW-0949">S-adenosyl-L-methionine</keyword>
<dbReference type="PROSITE" id="PS51608">
    <property type="entry name" value="SAM_MT_UBIE"/>
    <property type="match status" value="1"/>
</dbReference>
<dbReference type="InterPro" id="IPR023576">
    <property type="entry name" value="UbiE/COQ5_MeTrFase_CS"/>
</dbReference>
<dbReference type="UniPathway" id="UPA00079">
    <property type="reaction ID" value="UER00169"/>
</dbReference>
<evidence type="ECO:0000256" key="1">
    <source>
        <dbReference type="ARBA" id="ARBA00022603"/>
    </source>
</evidence>
<feature type="binding site" evidence="4">
    <location>
        <position position="44"/>
    </location>
    <ligand>
        <name>S-adenosyl-L-methionine</name>
        <dbReference type="ChEBI" id="CHEBI:59789"/>
    </ligand>
</feature>
<dbReference type="GO" id="GO:0043770">
    <property type="term" value="F:demethylmenaquinone methyltransferase activity"/>
    <property type="evidence" value="ECO:0007669"/>
    <property type="project" value="UniProtKB-UniRule"/>
</dbReference>
<organism evidence="5 6">
    <name type="scientific">Candidatus Methanoperedens nitratireducens</name>
    <dbReference type="NCBI Taxonomy" id="1392998"/>
    <lineage>
        <taxon>Archaea</taxon>
        <taxon>Methanobacteriati</taxon>
        <taxon>Methanobacteriota</taxon>
        <taxon>Stenosarchaea group</taxon>
        <taxon>Methanomicrobia</taxon>
        <taxon>Methanosarcinales</taxon>
        <taxon>ANME-2 cluster</taxon>
        <taxon>Candidatus Methanoperedentaceae</taxon>
        <taxon>Candidatus Methanoperedens</taxon>
    </lineage>
</organism>